<feature type="region of interest" description="Disordered" evidence="3">
    <location>
        <begin position="42"/>
        <end position="65"/>
    </location>
</feature>
<dbReference type="EMBL" id="NIZV01000007">
    <property type="protein sequence ID" value="RSM20238.1"/>
    <property type="molecule type" value="Genomic_DNA"/>
</dbReference>
<dbReference type="Pfam" id="PF00172">
    <property type="entry name" value="Zn_clus"/>
    <property type="match status" value="1"/>
</dbReference>
<dbReference type="PANTHER" id="PTHR46910">
    <property type="entry name" value="TRANSCRIPTION FACTOR PDR1"/>
    <property type="match status" value="1"/>
</dbReference>
<name>A0A428V126_9HYPO</name>
<keyword evidence="1" id="KW-0479">Metal-binding</keyword>
<dbReference type="Proteomes" id="UP000288429">
    <property type="component" value="Unassembled WGS sequence"/>
</dbReference>
<dbReference type="PROSITE" id="PS00463">
    <property type="entry name" value="ZN2_CY6_FUNGAL_1"/>
    <property type="match status" value="1"/>
</dbReference>
<dbReference type="InterPro" id="IPR050987">
    <property type="entry name" value="AtrR-like"/>
</dbReference>
<evidence type="ECO:0000259" key="4">
    <source>
        <dbReference type="PROSITE" id="PS50048"/>
    </source>
</evidence>
<keyword evidence="2" id="KW-0539">Nucleus</keyword>
<dbReference type="SUPFAM" id="SSF57701">
    <property type="entry name" value="Zn2/Cys6 DNA-binding domain"/>
    <property type="match status" value="1"/>
</dbReference>
<dbReference type="InterPro" id="IPR001138">
    <property type="entry name" value="Zn2Cys6_DnaBD"/>
</dbReference>
<dbReference type="Gene3D" id="4.10.240.10">
    <property type="entry name" value="Zn(2)-C6 fungal-type DNA-binding domain"/>
    <property type="match status" value="1"/>
</dbReference>
<organism evidence="5 6">
    <name type="scientific">Fusarium ambrosium</name>
    <dbReference type="NCBI Taxonomy" id="131363"/>
    <lineage>
        <taxon>Eukaryota</taxon>
        <taxon>Fungi</taxon>
        <taxon>Dikarya</taxon>
        <taxon>Ascomycota</taxon>
        <taxon>Pezizomycotina</taxon>
        <taxon>Sordariomycetes</taxon>
        <taxon>Hypocreomycetidae</taxon>
        <taxon>Hypocreales</taxon>
        <taxon>Nectriaceae</taxon>
        <taxon>Fusarium</taxon>
        <taxon>Fusarium solani species complex</taxon>
    </lineage>
</organism>
<evidence type="ECO:0000256" key="2">
    <source>
        <dbReference type="ARBA" id="ARBA00023242"/>
    </source>
</evidence>
<dbReference type="PANTHER" id="PTHR46910:SF5">
    <property type="entry name" value="ZN(II)2CYS6 TRANSCRIPTION FACTOR (EUROFUNG)"/>
    <property type="match status" value="1"/>
</dbReference>
<dbReference type="InterPro" id="IPR007219">
    <property type="entry name" value="XnlR_reg_dom"/>
</dbReference>
<dbReference type="PROSITE" id="PS50048">
    <property type="entry name" value="ZN2_CY6_FUNGAL_2"/>
    <property type="match status" value="1"/>
</dbReference>
<dbReference type="GO" id="GO:0000981">
    <property type="term" value="F:DNA-binding transcription factor activity, RNA polymerase II-specific"/>
    <property type="evidence" value="ECO:0007669"/>
    <property type="project" value="InterPro"/>
</dbReference>
<proteinExistence type="predicted"/>
<evidence type="ECO:0000256" key="3">
    <source>
        <dbReference type="SAM" id="MobiDB-lite"/>
    </source>
</evidence>
<keyword evidence="6" id="KW-1185">Reference proteome</keyword>
<sequence>MGSTTNIVPRACRNCRIRKIRCSREIPCANCITSKITCQESTKDATRRSTTARSVSEKDQESSIESLRKRVTALEQQLSSLSSGRNDQVPEATTSTVLSPIVAQPTPQQSPCHIDLASLEGDSSFRKQALLATDITEFGSLAGIGSPQVVDKISGLRKLLERKASDVDASQPREWKPSSSIALQENLPPADFVIRLLRAAQGKLLSLFPTYMKQVEDLCRRVYFPVQAVTVGELTLLSAMLAVILCVFQSFPRPEFSGQEISKYYAACKENRLTGIETYEVNMIPTFEHCLVLYMAASFPFFPGRALAAQTEGDLALQWRLSSTAARHCLVLGYHREHVVASMPPDEAERVRRLFWSIYFSDKSTVLSLGRTSTIQDLDVDIEPYAISSDPGREPWDTSMWMFIDYARIQASIYENLYCPASRRRSTEDRQIIVDETAKQLSNWLESWNQLDTSKVYNKKLFDHTFGPVDVSYYSTLTLVYHALDLSTSISIISEPCFQAAKRGLQSHVSVHAQYSLLEPESLAFFAVWYVSGTTKHPPILVHEG</sequence>
<dbReference type="GO" id="GO:0006351">
    <property type="term" value="P:DNA-templated transcription"/>
    <property type="evidence" value="ECO:0007669"/>
    <property type="project" value="InterPro"/>
</dbReference>
<dbReference type="SMART" id="SM00906">
    <property type="entry name" value="Fungal_trans"/>
    <property type="match status" value="1"/>
</dbReference>
<dbReference type="SMART" id="SM00066">
    <property type="entry name" value="GAL4"/>
    <property type="match status" value="1"/>
</dbReference>
<dbReference type="Pfam" id="PF04082">
    <property type="entry name" value="Fungal_trans"/>
    <property type="match status" value="1"/>
</dbReference>
<comment type="caution">
    <text evidence="5">The sequence shown here is derived from an EMBL/GenBank/DDBJ whole genome shotgun (WGS) entry which is preliminary data.</text>
</comment>
<dbReference type="GO" id="GO:0008270">
    <property type="term" value="F:zinc ion binding"/>
    <property type="evidence" value="ECO:0007669"/>
    <property type="project" value="InterPro"/>
</dbReference>
<dbReference type="InterPro" id="IPR036864">
    <property type="entry name" value="Zn2-C6_fun-type_DNA-bd_sf"/>
</dbReference>
<evidence type="ECO:0000256" key="1">
    <source>
        <dbReference type="ARBA" id="ARBA00022723"/>
    </source>
</evidence>
<dbReference type="AlphaFoldDB" id="A0A428V126"/>
<protein>
    <recommendedName>
        <fullName evidence="4">Zn(2)-C6 fungal-type domain-containing protein</fullName>
    </recommendedName>
</protein>
<feature type="domain" description="Zn(2)-C6 fungal-type" evidence="4">
    <location>
        <begin position="11"/>
        <end position="38"/>
    </location>
</feature>
<dbReference type="CDD" id="cd12148">
    <property type="entry name" value="fungal_TF_MHR"/>
    <property type="match status" value="1"/>
</dbReference>
<dbReference type="CDD" id="cd00067">
    <property type="entry name" value="GAL4"/>
    <property type="match status" value="1"/>
</dbReference>
<dbReference type="GO" id="GO:0003677">
    <property type="term" value="F:DNA binding"/>
    <property type="evidence" value="ECO:0007669"/>
    <property type="project" value="InterPro"/>
</dbReference>
<reference evidence="5 6" key="1">
    <citation type="submission" date="2017-06" db="EMBL/GenBank/DDBJ databases">
        <title>Cmopartive genomic analysis of Ambrosia Fusariam Clade fungi.</title>
        <authorList>
            <person name="Stajich J.E."/>
            <person name="Carrillo J."/>
            <person name="Kijimoto T."/>
            <person name="Eskalen A."/>
            <person name="O'Donnell K."/>
            <person name="Kasson M."/>
        </authorList>
    </citation>
    <scope>NUCLEOTIDE SEQUENCE [LARGE SCALE GENOMIC DNA]</scope>
    <source>
        <strain evidence="5 6">NRRL 20438</strain>
    </source>
</reference>
<evidence type="ECO:0000313" key="5">
    <source>
        <dbReference type="EMBL" id="RSM20238.1"/>
    </source>
</evidence>
<gene>
    <name evidence="5" type="ORF">CDV31_001035</name>
</gene>
<accession>A0A428V126</accession>
<evidence type="ECO:0000313" key="6">
    <source>
        <dbReference type="Proteomes" id="UP000288429"/>
    </source>
</evidence>